<dbReference type="Proteomes" id="UP000001868">
    <property type="component" value="Chromosome"/>
</dbReference>
<dbReference type="AlphaFoldDB" id="B4R8B4"/>
<proteinExistence type="predicted"/>
<gene>
    <name evidence="3" type="ordered locus">PHZ_c2823</name>
</gene>
<dbReference type="EMBL" id="CP000747">
    <property type="protein sequence ID" value="ACG79232.1"/>
    <property type="molecule type" value="Genomic_DNA"/>
</dbReference>
<dbReference type="InterPro" id="IPR045748">
    <property type="entry name" value="DcaP"/>
</dbReference>
<evidence type="ECO:0000256" key="2">
    <source>
        <dbReference type="SAM" id="SignalP"/>
    </source>
</evidence>
<keyword evidence="2" id="KW-0732">Signal</keyword>
<dbReference type="RefSeq" id="WP_012523370.1">
    <property type="nucleotide sequence ID" value="NC_011144.1"/>
</dbReference>
<dbReference type="Pfam" id="PF19577">
    <property type="entry name" value="DcaP"/>
    <property type="match status" value="1"/>
</dbReference>
<keyword evidence="1" id="KW-0175">Coiled coil</keyword>
<evidence type="ECO:0000313" key="4">
    <source>
        <dbReference type="Proteomes" id="UP000001868"/>
    </source>
</evidence>
<dbReference type="SUPFAM" id="SSF56935">
    <property type="entry name" value="Porins"/>
    <property type="match status" value="1"/>
</dbReference>
<evidence type="ECO:0008006" key="5">
    <source>
        <dbReference type="Google" id="ProtNLM"/>
    </source>
</evidence>
<dbReference type="HOGENOM" id="CLU_038666_0_0_5"/>
<dbReference type="OrthoDB" id="9763822at2"/>
<feature type="coiled-coil region" evidence="1">
    <location>
        <begin position="32"/>
        <end position="59"/>
    </location>
</feature>
<name>B4R8B4_PHEZH</name>
<feature type="chain" id="PRO_5002821833" description="Porin" evidence="2">
    <location>
        <begin position="28"/>
        <end position="447"/>
    </location>
</feature>
<sequence length="447" mass="47450">MRLQLLCGAAAAALALALAMAPQAAFAQAQDGAALEARVRQLEEALAAVKAELAASRAAAAAAPPPVAQIPQPQPTPVAAPGKPADGFRIGDHVVKYGGFLKLDAMATQYEDGDLPNSDLGRDFILPATIPIGGQGDQDTHFNARQTRVWLTTDGVVAGRKVGTRVEMDFQTLPGAGDQRTTSPSNLSLRRAYITVDNWLIGQEWSTFQNVGVLPETADYIGPTAGTVFVRQAQVRYTNGPFSIALENPETTVTPFRGGARILADDSVMPDIAAKLELRRPFGDFALAGLVRQLSLEEGAIDDSATGWGVSFSGKVKVGSRDDLRFMVTHGEGIGRYVGLNLANDAVIDAGGNLKAIPVTAGFAAFRHVWADGLRSNLMYGLQQIDNDTALTGAGVNESSQSVHLNLIWTPLKGLDVGAEIMRARRELESGAKGDLNRIQAFAKYSF</sequence>
<feature type="signal peptide" evidence="2">
    <location>
        <begin position="1"/>
        <end position="27"/>
    </location>
</feature>
<evidence type="ECO:0000313" key="3">
    <source>
        <dbReference type="EMBL" id="ACG79232.1"/>
    </source>
</evidence>
<dbReference type="eggNOG" id="COG3203">
    <property type="taxonomic scope" value="Bacteria"/>
</dbReference>
<keyword evidence="4" id="KW-1185">Reference proteome</keyword>
<organism evidence="3 4">
    <name type="scientific">Phenylobacterium zucineum (strain HLK1)</name>
    <dbReference type="NCBI Taxonomy" id="450851"/>
    <lineage>
        <taxon>Bacteria</taxon>
        <taxon>Pseudomonadati</taxon>
        <taxon>Pseudomonadota</taxon>
        <taxon>Alphaproteobacteria</taxon>
        <taxon>Caulobacterales</taxon>
        <taxon>Caulobacteraceae</taxon>
        <taxon>Phenylobacterium</taxon>
    </lineage>
</organism>
<evidence type="ECO:0000256" key="1">
    <source>
        <dbReference type="SAM" id="Coils"/>
    </source>
</evidence>
<dbReference type="KEGG" id="pzu:PHZ_c2823"/>
<protein>
    <recommendedName>
        <fullName evidence="5">Porin</fullName>
    </recommendedName>
</protein>
<accession>B4R8B4</accession>
<dbReference type="STRING" id="450851.PHZ_c2823"/>
<reference evidence="3 4" key="1">
    <citation type="journal article" date="2008" name="BMC Genomics">
        <title>Complete genome of Phenylobacterium zucineum - a novel facultative intracellular bacterium isolated from human erythroleukemia cell line K562.</title>
        <authorList>
            <person name="Luo Y."/>
            <person name="Xu X."/>
            <person name="Ding Z."/>
            <person name="Liu Z."/>
            <person name="Zhang B."/>
            <person name="Yan Z."/>
            <person name="Sun J."/>
            <person name="Hu S."/>
            <person name="Hu X."/>
        </authorList>
    </citation>
    <scope>NUCLEOTIDE SEQUENCE [LARGE SCALE GENOMIC DNA]</scope>
    <source>
        <strain evidence="3 4">HLK1</strain>
    </source>
</reference>